<name>A0AAW0DE29_9AGAR</name>
<dbReference type="Proteomes" id="UP001362999">
    <property type="component" value="Unassembled WGS sequence"/>
</dbReference>
<dbReference type="EMBL" id="JAWWNJ010000008">
    <property type="protein sequence ID" value="KAK7050157.1"/>
    <property type="molecule type" value="Genomic_DNA"/>
</dbReference>
<evidence type="ECO:0000256" key="1">
    <source>
        <dbReference type="SAM" id="MobiDB-lite"/>
    </source>
</evidence>
<comment type="caution">
    <text evidence="2">The sequence shown here is derived from an EMBL/GenBank/DDBJ whole genome shotgun (WGS) entry which is preliminary data.</text>
</comment>
<keyword evidence="3" id="KW-1185">Reference proteome</keyword>
<evidence type="ECO:0000313" key="2">
    <source>
        <dbReference type="EMBL" id="KAK7050157.1"/>
    </source>
</evidence>
<evidence type="ECO:0000313" key="3">
    <source>
        <dbReference type="Proteomes" id="UP001362999"/>
    </source>
</evidence>
<reference evidence="2 3" key="1">
    <citation type="journal article" date="2024" name="J Genomics">
        <title>Draft genome sequencing and assembly of Favolaschia claudopus CIRM-BRFM 2984 isolated from oak limbs.</title>
        <authorList>
            <person name="Navarro D."/>
            <person name="Drula E."/>
            <person name="Chaduli D."/>
            <person name="Cazenave R."/>
            <person name="Ahrendt S."/>
            <person name="Wang J."/>
            <person name="Lipzen A."/>
            <person name="Daum C."/>
            <person name="Barry K."/>
            <person name="Grigoriev I.V."/>
            <person name="Favel A."/>
            <person name="Rosso M.N."/>
            <person name="Martin F."/>
        </authorList>
    </citation>
    <scope>NUCLEOTIDE SEQUENCE [LARGE SCALE GENOMIC DNA]</scope>
    <source>
        <strain evidence="2 3">CIRM-BRFM 2984</strain>
    </source>
</reference>
<organism evidence="2 3">
    <name type="scientific">Favolaschia claudopus</name>
    <dbReference type="NCBI Taxonomy" id="2862362"/>
    <lineage>
        <taxon>Eukaryota</taxon>
        <taxon>Fungi</taxon>
        <taxon>Dikarya</taxon>
        <taxon>Basidiomycota</taxon>
        <taxon>Agaricomycotina</taxon>
        <taxon>Agaricomycetes</taxon>
        <taxon>Agaricomycetidae</taxon>
        <taxon>Agaricales</taxon>
        <taxon>Marasmiineae</taxon>
        <taxon>Mycenaceae</taxon>
        <taxon>Favolaschia</taxon>
    </lineage>
</organism>
<dbReference type="AlphaFoldDB" id="A0AAW0DE29"/>
<protein>
    <submittedName>
        <fullName evidence="2">Uncharacterized protein</fullName>
    </submittedName>
</protein>
<proteinExistence type="predicted"/>
<sequence>MTALPPTNMTAAEMVPDTSNPDHDPNFWCLPPPRDTAVSGRERGFGMYLITHGRSVGVWHNWQVVRSSTLARAMITGFPGAAYRKHANLQACVEEWQQHCLLGVHPHPPCPRAPVSTTSESEMPDLGLLTLETHGTTEATAASAPATTSPSSATSLTVSEWDDVPKVAKYFALWEGHIVFSDRREARAAFFKAIRRGDKPKIWSGSDYDEAQSFAEGVHWIEDL</sequence>
<accession>A0AAW0DE29</accession>
<feature type="region of interest" description="Disordered" evidence="1">
    <location>
        <begin position="1"/>
        <end position="20"/>
    </location>
</feature>
<gene>
    <name evidence="2" type="ORF">R3P38DRAFT_3173223</name>
</gene>
<feature type="compositionally biased region" description="Polar residues" evidence="1">
    <location>
        <begin position="1"/>
        <end position="10"/>
    </location>
</feature>